<dbReference type="eggNOG" id="ENOG502RQTG">
    <property type="taxonomic scope" value="Eukaryota"/>
</dbReference>
<dbReference type="EMBL" id="DS989826">
    <property type="protein sequence ID" value="EFR03378.1"/>
    <property type="molecule type" value="Genomic_DNA"/>
</dbReference>
<dbReference type="HOGENOM" id="CLU_1385068_0_0_1"/>
<gene>
    <name evidence="1" type="ORF">MGYG_06377</name>
</gene>
<dbReference type="VEuPathDB" id="FungiDB:MGYG_06377"/>
<dbReference type="InParanoid" id="E4UZ48"/>
<dbReference type="STRING" id="535722.E4UZ48"/>
<evidence type="ECO:0000313" key="1">
    <source>
        <dbReference type="EMBL" id="EFR03378.1"/>
    </source>
</evidence>
<keyword evidence="2" id="KW-1185">Reference proteome</keyword>
<organism evidence="2">
    <name type="scientific">Arthroderma gypseum (strain ATCC MYA-4604 / CBS 118893)</name>
    <name type="common">Microsporum gypseum</name>
    <dbReference type="NCBI Taxonomy" id="535722"/>
    <lineage>
        <taxon>Eukaryota</taxon>
        <taxon>Fungi</taxon>
        <taxon>Dikarya</taxon>
        <taxon>Ascomycota</taxon>
        <taxon>Pezizomycotina</taxon>
        <taxon>Eurotiomycetes</taxon>
        <taxon>Eurotiomycetidae</taxon>
        <taxon>Onygenales</taxon>
        <taxon>Arthrodermataceae</taxon>
        <taxon>Nannizzia</taxon>
    </lineage>
</organism>
<accession>E4UZ48</accession>
<reference evidence="2" key="1">
    <citation type="journal article" date="2012" name="MBio">
        <title>Comparative genome analysis of Trichophyton rubrum and related dermatophytes reveals candidate genes involved in infection.</title>
        <authorList>
            <person name="Martinez D.A."/>
            <person name="Oliver B.G."/>
            <person name="Graeser Y."/>
            <person name="Goldberg J.M."/>
            <person name="Li W."/>
            <person name="Martinez-Rossi N.M."/>
            <person name="Monod M."/>
            <person name="Shelest E."/>
            <person name="Barton R.C."/>
            <person name="Birch E."/>
            <person name="Brakhage A.A."/>
            <person name="Chen Z."/>
            <person name="Gurr S.J."/>
            <person name="Heiman D."/>
            <person name="Heitman J."/>
            <person name="Kosti I."/>
            <person name="Rossi A."/>
            <person name="Saif S."/>
            <person name="Samalova M."/>
            <person name="Saunders C.W."/>
            <person name="Shea T."/>
            <person name="Summerbell R.C."/>
            <person name="Xu J."/>
            <person name="Young S."/>
            <person name="Zeng Q."/>
            <person name="Birren B.W."/>
            <person name="Cuomo C.A."/>
            <person name="White T.C."/>
        </authorList>
    </citation>
    <scope>NUCLEOTIDE SEQUENCE [LARGE SCALE GENOMIC DNA]</scope>
    <source>
        <strain evidence="2">ATCC MYA-4604 / CBS 118893</strain>
    </source>
</reference>
<proteinExistence type="predicted"/>
<dbReference type="Proteomes" id="UP000002669">
    <property type="component" value="Unassembled WGS sequence"/>
</dbReference>
<dbReference type="OrthoDB" id="4167530at2759"/>
<name>E4UZ48_ARTGP</name>
<evidence type="ECO:0000313" key="2">
    <source>
        <dbReference type="Proteomes" id="UP000002669"/>
    </source>
</evidence>
<protein>
    <submittedName>
        <fullName evidence="1">Uncharacterized protein</fullName>
    </submittedName>
</protein>
<sequence>MASQSPANSGTMTIEEMRAAYPEDPVRKYKDGIARNPPNANQMIQWLQIFERETPSGPPIDPTELLDLDADTLWRIRCLKYRDLPVSLCDGDRVNLLAILDAYRQRKLAVDFDNVTVWYAGHMVYGLVPNKSFNFARILREKCPECYEKYGESAMHAEQPGVINYL</sequence>
<dbReference type="RefSeq" id="XP_003171832.1">
    <property type="nucleotide sequence ID" value="XM_003171784.1"/>
</dbReference>
<dbReference type="GeneID" id="10027087"/>
<dbReference type="AlphaFoldDB" id="E4UZ48"/>